<dbReference type="KEGG" id="saal:L336_0036"/>
<dbReference type="GO" id="GO:0008237">
    <property type="term" value="F:metallopeptidase activity"/>
    <property type="evidence" value="ECO:0007669"/>
    <property type="project" value="UniProtKB-KW"/>
</dbReference>
<evidence type="ECO:0000256" key="5">
    <source>
        <dbReference type="ARBA" id="ARBA00023049"/>
    </source>
</evidence>
<dbReference type="AlphaFoldDB" id="R4PVI1"/>
<gene>
    <name evidence="7" type="ORF">L336_0036</name>
</gene>
<name>R4PVI1_9BACT</name>
<dbReference type="GO" id="GO:0006508">
    <property type="term" value="P:proteolysis"/>
    <property type="evidence" value="ECO:0007669"/>
    <property type="project" value="UniProtKB-KW"/>
</dbReference>
<dbReference type="Pfam" id="PF14464">
    <property type="entry name" value="Prok-JAB"/>
    <property type="match status" value="1"/>
</dbReference>
<evidence type="ECO:0000259" key="6">
    <source>
        <dbReference type="Pfam" id="PF14464"/>
    </source>
</evidence>
<keyword evidence="1" id="KW-0645">Protease</keyword>
<sequence length="210" mass="22817">MRILSAPLTAKDAPKLVVPTLFISSSDYDLMLIYAQTASPQEVNGYGLIDQGARDQFILCPGGLFITDQVVTQVSAKPTAVGNAYAGNRADEAGMTLGLQWHSHGRGGAYHSPTDMNTAHNYGRVGTIDWMIWVVINDRGDVVARLEQYAPIRIGVPMTVIVVPDNHQQLLEQVTDDIARHVRVETPPIPSKALAATPAFVSPDKKENTK</sequence>
<keyword evidence="8" id="KW-1185">Reference proteome</keyword>
<dbReference type="Proteomes" id="UP000013893">
    <property type="component" value="Chromosome"/>
</dbReference>
<evidence type="ECO:0000256" key="1">
    <source>
        <dbReference type="ARBA" id="ARBA00022670"/>
    </source>
</evidence>
<keyword evidence="3" id="KW-0378">Hydrolase</keyword>
<keyword evidence="2" id="KW-0479">Metal-binding</keyword>
<evidence type="ECO:0000256" key="4">
    <source>
        <dbReference type="ARBA" id="ARBA00022833"/>
    </source>
</evidence>
<evidence type="ECO:0000256" key="2">
    <source>
        <dbReference type="ARBA" id="ARBA00022723"/>
    </source>
</evidence>
<evidence type="ECO:0000256" key="3">
    <source>
        <dbReference type="ARBA" id="ARBA00022801"/>
    </source>
</evidence>
<dbReference type="InterPro" id="IPR028090">
    <property type="entry name" value="JAB_dom_prok"/>
</dbReference>
<keyword evidence="5" id="KW-0482">Metalloprotease</keyword>
<proteinExistence type="predicted"/>
<dbReference type="Gene3D" id="3.40.140.10">
    <property type="entry name" value="Cytidine Deaminase, domain 2"/>
    <property type="match status" value="1"/>
</dbReference>
<dbReference type="HOGENOM" id="CLU_1308252_0_0_0"/>
<keyword evidence="4" id="KW-0862">Zinc</keyword>
<dbReference type="GO" id="GO:0046872">
    <property type="term" value="F:metal ion binding"/>
    <property type="evidence" value="ECO:0007669"/>
    <property type="project" value="UniProtKB-KW"/>
</dbReference>
<protein>
    <recommendedName>
        <fullName evidence="6">JAB domain-containing protein</fullName>
    </recommendedName>
</protein>
<dbReference type="SUPFAM" id="SSF102712">
    <property type="entry name" value="JAB1/MPN domain"/>
    <property type="match status" value="1"/>
</dbReference>
<evidence type="ECO:0000313" key="7">
    <source>
        <dbReference type="EMBL" id="AGL61747.1"/>
    </source>
</evidence>
<dbReference type="RefSeq" id="WP_015641198.1">
    <property type="nucleotide sequence ID" value="NC_021219.1"/>
</dbReference>
<dbReference type="EMBL" id="CP005957">
    <property type="protein sequence ID" value="AGL61747.1"/>
    <property type="molecule type" value="Genomic_DNA"/>
</dbReference>
<accession>R4PVI1</accession>
<feature type="domain" description="JAB" evidence="6">
    <location>
        <begin position="35"/>
        <end position="140"/>
    </location>
</feature>
<reference evidence="7 8" key="1">
    <citation type="journal article" date="2013" name="Nat. Biotechnol.">
        <title>Genome sequences of rare, uncultured bacteria obtained by differential coverage binning of multiple metagenomes.</title>
        <authorList>
            <person name="Albertsen M."/>
            <person name="Hugenholtz P."/>
            <person name="Skarshewski A."/>
            <person name="Nielsen K.L."/>
            <person name="Tyson G.W."/>
            <person name="Nielsen P.H."/>
        </authorList>
    </citation>
    <scope>NUCLEOTIDE SEQUENCE [LARGE SCALE GENOMIC DNA]</scope>
    <source>
        <strain evidence="7">TM71</strain>
    </source>
</reference>
<organism evidence="7 8">
    <name type="scientific">Candidatus Saccharimonas aalborgensis</name>
    <dbReference type="NCBI Taxonomy" id="1332188"/>
    <lineage>
        <taxon>Bacteria</taxon>
        <taxon>Candidatus Saccharimonadota</taxon>
        <taxon>Candidatus Saccharimonadia</taxon>
        <taxon>Candidatus Saccharimonadales</taxon>
        <taxon>Candidatus Saccharimonadaceae</taxon>
        <taxon>Candidatus Saccharimonas</taxon>
    </lineage>
</organism>
<evidence type="ECO:0000313" key="8">
    <source>
        <dbReference type="Proteomes" id="UP000013893"/>
    </source>
</evidence>